<dbReference type="InterPro" id="IPR007110">
    <property type="entry name" value="Ig-like_dom"/>
</dbReference>
<keyword evidence="9" id="KW-1185">Reference proteome</keyword>
<evidence type="ECO:0000259" key="7">
    <source>
        <dbReference type="PROSITE" id="PS50835"/>
    </source>
</evidence>
<reference evidence="9" key="2">
    <citation type="journal article" date="2014" name="Nat. Commun.">
        <title>The cavefish genome reveals candidate genes for eye loss.</title>
        <authorList>
            <person name="McGaugh S.E."/>
            <person name="Gross J.B."/>
            <person name="Aken B."/>
            <person name="Blin M."/>
            <person name="Borowsky R."/>
            <person name="Chalopin D."/>
            <person name="Hinaux H."/>
            <person name="Jeffery W.R."/>
            <person name="Keene A."/>
            <person name="Ma L."/>
            <person name="Minx P."/>
            <person name="Murphy D."/>
            <person name="O'Quin K.E."/>
            <person name="Retaux S."/>
            <person name="Rohner N."/>
            <person name="Searle S.M."/>
            <person name="Stahl B.A."/>
            <person name="Tabin C."/>
            <person name="Volff J.N."/>
            <person name="Yoshizawa M."/>
            <person name="Warren W.C."/>
        </authorList>
    </citation>
    <scope>NUCLEOTIDE SEQUENCE [LARGE SCALE GENOMIC DNA]</scope>
    <source>
        <strain evidence="9">female</strain>
    </source>
</reference>
<proteinExistence type="predicted"/>
<dbReference type="InterPro" id="IPR001611">
    <property type="entry name" value="Leu-rich_rpt"/>
</dbReference>
<keyword evidence="5" id="KW-1133">Transmembrane helix</keyword>
<dbReference type="InterPro" id="IPR032675">
    <property type="entry name" value="LRR_dom_sf"/>
</dbReference>
<dbReference type="PROSITE" id="PS51450">
    <property type="entry name" value="LRR"/>
    <property type="match status" value="3"/>
</dbReference>
<keyword evidence="1" id="KW-0433">Leucine-rich repeat</keyword>
<name>W5LTH0_ASTMX</name>
<feature type="transmembrane region" description="Helical" evidence="5">
    <location>
        <begin position="379"/>
        <end position="400"/>
    </location>
</feature>
<dbReference type="Pfam" id="PF13855">
    <property type="entry name" value="LRR_8"/>
    <property type="match status" value="1"/>
</dbReference>
<sequence>MSYRGKQTLPFAGCFKAYACSRVMLLLLLLVHPAAASSSLCQDLCICSSDILSCPQRNLTTPPTHLPRYTAVLDLSFNSILRLRADWTAVSLRSLHTLLLSHNNLHSLSPDAFTKVKRLKHLDLSSNNLTYLDEFVFEPLPHLEVLMLYNNRIGLIDRLSFSGLLSLQKLYLSQNRVTRFPLELLKDRNRLDKLRLVDVSFNRIRSLPLAELKTVPTWLKDSVYFHGNPLLCSCDLYSALSGWQQRDLRPVSEFTDNHTCVQPWSPIGGGKTSILQLHLQLNCSEVRVRDEEAFLNQILILDCDSRFRDATKNWIAPPLVNQSILLPLPDGQLQLGPLRAEDSGEYRCVVEGEGVNETVLVTVRVYNSTYGFGDGLNTAYTTLGCCILTIVLVFIYLYLVPCPCCPGKAKMAYEESCYASNLSLTNPPDPQGAPHVAFYEGKDQNGGIKCDAKKNDEDGDR</sequence>
<dbReference type="InterPro" id="IPR050541">
    <property type="entry name" value="LRR_TM_domain-containing"/>
</dbReference>
<feature type="domain" description="Ig-like" evidence="7">
    <location>
        <begin position="272"/>
        <end position="362"/>
    </location>
</feature>
<evidence type="ECO:0000256" key="5">
    <source>
        <dbReference type="SAM" id="Phobius"/>
    </source>
</evidence>
<dbReference type="PROSITE" id="PS50835">
    <property type="entry name" value="IG_LIKE"/>
    <property type="match status" value="1"/>
</dbReference>
<dbReference type="Gene3D" id="3.80.10.10">
    <property type="entry name" value="Ribonuclease Inhibitor"/>
    <property type="match status" value="1"/>
</dbReference>
<evidence type="ECO:0000256" key="3">
    <source>
        <dbReference type="ARBA" id="ARBA00022737"/>
    </source>
</evidence>
<dbReference type="OrthoDB" id="676979at2759"/>
<keyword evidence="3" id="KW-0677">Repeat</keyword>
<keyword evidence="5" id="KW-0812">Transmembrane</keyword>
<protein>
    <submittedName>
        <fullName evidence="8">Adhesion molecule with Ig like domain 1</fullName>
    </submittedName>
</protein>
<dbReference type="SUPFAM" id="SSF52058">
    <property type="entry name" value="L domain-like"/>
    <property type="match status" value="1"/>
</dbReference>
<dbReference type="GeneTree" id="ENSGT00950000183146"/>
<dbReference type="Ensembl" id="ENSAMXT00000026453.2">
    <property type="protein sequence ID" value="ENSAMXP00000026432.2"/>
    <property type="gene ID" value="ENSAMXG00000025727.2"/>
</dbReference>
<dbReference type="AlphaFoldDB" id="W5LTH0"/>
<dbReference type="STRING" id="7994.ENSAMXP00000026432"/>
<organism evidence="8 9">
    <name type="scientific">Astyanax mexicanus</name>
    <name type="common">Blind cave fish</name>
    <name type="synonym">Astyanax fasciatus mexicanus</name>
    <dbReference type="NCBI Taxonomy" id="7994"/>
    <lineage>
        <taxon>Eukaryota</taxon>
        <taxon>Metazoa</taxon>
        <taxon>Chordata</taxon>
        <taxon>Craniata</taxon>
        <taxon>Vertebrata</taxon>
        <taxon>Euteleostomi</taxon>
        <taxon>Actinopterygii</taxon>
        <taxon>Neopterygii</taxon>
        <taxon>Teleostei</taxon>
        <taxon>Ostariophysi</taxon>
        <taxon>Characiformes</taxon>
        <taxon>Characoidei</taxon>
        <taxon>Acestrorhamphidae</taxon>
        <taxon>Acestrorhamphinae</taxon>
        <taxon>Astyanax</taxon>
    </lineage>
</organism>
<dbReference type="PANTHER" id="PTHR24369:SF213">
    <property type="entry name" value="INSULIN LIKE GROWTH FACTOR BINDING PROTEIN ACID LABILE SUBUNIT"/>
    <property type="match status" value="1"/>
</dbReference>
<feature type="compositionally biased region" description="Basic and acidic residues" evidence="4">
    <location>
        <begin position="450"/>
        <end position="461"/>
    </location>
</feature>
<reference evidence="8" key="4">
    <citation type="submission" date="2025-09" db="UniProtKB">
        <authorList>
            <consortium name="Ensembl"/>
        </authorList>
    </citation>
    <scope>IDENTIFICATION</scope>
</reference>
<evidence type="ECO:0000256" key="4">
    <source>
        <dbReference type="SAM" id="MobiDB-lite"/>
    </source>
</evidence>
<keyword evidence="5" id="KW-0472">Membrane</keyword>
<dbReference type="HOGENOM" id="CLU_030478_0_0_1"/>
<accession>W5LTH0</accession>
<keyword evidence="2 6" id="KW-0732">Signal</keyword>
<dbReference type="PANTHER" id="PTHR24369">
    <property type="entry name" value="ANTIGEN BSP, PUTATIVE-RELATED"/>
    <property type="match status" value="1"/>
</dbReference>
<dbReference type="SMART" id="SM00409">
    <property type="entry name" value="IG"/>
    <property type="match status" value="1"/>
</dbReference>
<dbReference type="GO" id="GO:0005886">
    <property type="term" value="C:plasma membrane"/>
    <property type="evidence" value="ECO:0007669"/>
    <property type="project" value="TreeGrafter"/>
</dbReference>
<evidence type="ECO:0000313" key="8">
    <source>
        <dbReference type="Ensembl" id="ENSAMXP00000026432.2"/>
    </source>
</evidence>
<evidence type="ECO:0000256" key="6">
    <source>
        <dbReference type="SAM" id="SignalP"/>
    </source>
</evidence>
<dbReference type="SMART" id="SM00369">
    <property type="entry name" value="LRR_TYP"/>
    <property type="match status" value="5"/>
</dbReference>
<dbReference type="InterPro" id="IPR036179">
    <property type="entry name" value="Ig-like_dom_sf"/>
</dbReference>
<evidence type="ECO:0000256" key="1">
    <source>
        <dbReference type="ARBA" id="ARBA00022614"/>
    </source>
</evidence>
<dbReference type="InterPro" id="IPR003591">
    <property type="entry name" value="Leu-rich_rpt_typical-subtyp"/>
</dbReference>
<dbReference type="eggNOG" id="KOG4237">
    <property type="taxonomic scope" value="Eukaryota"/>
</dbReference>
<evidence type="ECO:0000256" key="2">
    <source>
        <dbReference type="ARBA" id="ARBA00022729"/>
    </source>
</evidence>
<feature type="region of interest" description="Disordered" evidence="4">
    <location>
        <begin position="429"/>
        <end position="461"/>
    </location>
</feature>
<evidence type="ECO:0000313" key="9">
    <source>
        <dbReference type="Proteomes" id="UP000018467"/>
    </source>
</evidence>
<reference evidence="9" key="1">
    <citation type="submission" date="2013-03" db="EMBL/GenBank/DDBJ databases">
        <authorList>
            <person name="Jeffery W."/>
            <person name="Warren W."/>
            <person name="Wilson R.K."/>
        </authorList>
    </citation>
    <scope>NUCLEOTIDE SEQUENCE</scope>
    <source>
        <strain evidence="9">female</strain>
    </source>
</reference>
<reference evidence="8" key="3">
    <citation type="submission" date="2025-08" db="UniProtKB">
        <authorList>
            <consortium name="Ensembl"/>
        </authorList>
    </citation>
    <scope>IDENTIFICATION</scope>
</reference>
<dbReference type="InParanoid" id="W5LTH0"/>
<feature type="signal peptide" evidence="6">
    <location>
        <begin position="1"/>
        <end position="36"/>
    </location>
</feature>
<feature type="chain" id="PRO_5017442403" evidence="6">
    <location>
        <begin position="37"/>
        <end position="461"/>
    </location>
</feature>
<dbReference type="SUPFAM" id="SSF48726">
    <property type="entry name" value="Immunoglobulin"/>
    <property type="match status" value="1"/>
</dbReference>
<dbReference type="Proteomes" id="UP000018467">
    <property type="component" value="Unassembled WGS sequence"/>
</dbReference>
<dbReference type="InterPro" id="IPR003599">
    <property type="entry name" value="Ig_sub"/>
</dbReference>